<feature type="transmembrane region" description="Helical" evidence="7">
    <location>
        <begin position="139"/>
        <end position="161"/>
    </location>
</feature>
<evidence type="ECO:0000256" key="6">
    <source>
        <dbReference type="ARBA" id="ARBA00023136"/>
    </source>
</evidence>
<feature type="transmembrane region" description="Helical" evidence="7">
    <location>
        <begin position="91"/>
        <end position="118"/>
    </location>
</feature>
<dbReference type="RefSeq" id="WP_002068800.1">
    <property type="nucleotide sequence ID" value="NZ_MUAJ01000071.1"/>
</dbReference>
<feature type="transmembrane region" description="Helical" evidence="7">
    <location>
        <begin position="318"/>
        <end position="337"/>
    </location>
</feature>
<evidence type="ECO:0000259" key="8">
    <source>
        <dbReference type="PROSITE" id="PS50850"/>
    </source>
</evidence>
<keyword evidence="5 7" id="KW-1133">Transmembrane helix</keyword>
<feature type="transmembrane region" description="Helical" evidence="7">
    <location>
        <begin position="358"/>
        <end position="381"/>
    </location>
</feature>
<proteinExistence type="predicted"/>
<dbReference type="PANTHER" id="PTHR43414:SF1">
    <property type="entry name" value="PEPTIDE PERMEASE"/>
    <property type="match status" value="1"/>
</dbReference>
<accession>A0A1S9TA30</accession>
<reference evidence="9 10" key="1">
    <citation type="submission" date="2017-01" db="EMBL/GenBank/DDBJ databases">
        <title>Bacillus cereus isolates.</title>
        <authorList>
            <person name="Beno S.M."/>
        </authorList>
    </citation>
    <scope>NUCLEOTIDE SEQUENCE [LARGE SCALE GENOMIC DNA]</scope>
    <source>
        <strain evidence="9 10">FSL H8-0485</strain>
    </source>
</reference>
<dbReference type="Gene3D" id="1.20.1250.20">
    <property type="entry name" value="MFS general substrate transporter like domains"/>
    <property type="match status" value="1"/>
</dbReference>
<feature type="domain" description="Major facilitator superfamily (MFS) profile" evidence="8">
    <location>
        <begin position="14"/>
        <end position="412"/>
    </location>
</feature>
<name>A0A1S9TA30_BACCE</name>
<gene>
    <name evidence="9" type="ORF">BW897_30630</name>
</gene>
<evidence type="ECO:0000256" key="2">
    <source>
        <dbReference type="ARBA" id="ARBA00022448"/>
    </source>
</evidence>
<feature type="transmembrane region" description="Helical" evidence="7">
    <location>
        <begin position="15"/>
        <end position="40"/>
    </location>
</feature>
<dbReference type="EMBL" id="MUAJ01000071">
    <property type="protein sequence ID" value="OOR06878.1"/>
    <property type="molecule type" value="Genomic_DNA"/>
</dbReference>
<dbReference type="CDD" id="cd17329">
    <property type="entry name" value="MFS_MdtH_MDR_like"/>
    <property type="match status" value="1"/>
</dbReference>
<feature type="transmembrane region" description="Helical" evidence="7">
    <location>
        <begin position="288"/>
        <end position="306"/>
    </location>
</feature>
<keyword evidence="6 7" id="KW-0472">Membrane</keyword>
<dbReference type="AlphaFoldDB" id="A0A1S9TA30"/>
<keyword evidence="4 7" id="KW-0812">Transmembrane</keyword>
<dbReference type="Pfam" id="PF07690">
    <property type="entry name" value="MFS_1"/>
    <property type="match status" value="1"/>
</dbReference>
<sequence>MRSTWKEFKGMDLNVWIRFIGEALNGIAMMMLMPFFALYLKDKVDSLLEVGVIIALSPIAASIGSLIGGHIADTYGRKPTMVLSMASNGLLMLFFLFIDGFIAYAILSIGLGLCNSFFEPAASAMVTDVTEPEKRTEAYGLLRMAHNIGAAIGPIIGAAVVVVSKDVIFLITSGTMLFYTILMVLFLKETKPKNVMIHEETPENSIRSTLRVVIRDRILLFYIVTGIIIFMGFSQSEGMLPLHFSNEKTMIFGNSNPFPYLMTLNGLLVVFFQFPISKWLTHKSIGKSMLYGAILFGIGLLAIGWLPKWFQVINTNDLVILVSLLIAYTVYTLGEMIMSPVQMTFVANLAPEHLRGTYMGAANLQWITGNILGPLLGGLLLEHLLGHILFTILGVGCVMSGFVYLLLDKLVENRSKQIPIKQTS</sequence>
<keyword evidence="3" id="KW-1003">Cell membrane</keyword>
<organism evidence="9 10">
    <name type="scientific">Bacillus cereus</name>
    <dbReference type="NCBI Taxonomy" id="1396"/>
    <lineage>
        <taxon>Bacteria</taxon>
        <taxon>Bacillati</taxon>
        <taxon>Bacillota</taxon>
        <taxon>Bacilli</taxon>
        <taxon>Bacillales</taxon>
        <taxon>Bacillaceae</taxon>
        <taxon>Bacillus</taxon>
        <taxon>Bacillus cereus group</taxon>
    </lineage>
</organism>
<evidence type="ECO:0000313" key="10">
    <source>
        <dbReference type="Proteomes" id="UP000190906"/>
    </source>
</evidence>
<dbReference type="InterPro" id="IPR036259">
    <property type="entry name" value="MFS_trans_sf"/>
</dbReference>
<feature type="transmembrane region" description="Helical" evidence="7">
    <location>
        <begin position="387"/>
        <end position="407"/>
    </location>
</feature>
<comment type="subcellular location">
    <subcellularLocation>
        <location evidence="1">Cell membrane</location>
        <topology evidence="1">Multi-pass membrane protein</topology>
    </subcellularLocation>
</comment>
<dbReference type="InterPro" id="IPR011701">
    <property type="entry name" value="MFS"/>
</dbReference>
<dbReference type="GO" id="GO:0005886">
    <property type="term" value="C:plasma membrane"/>
    <property type="evidence" value="ECO:0007669"/>
    <property type="project" value="UniProtKB-SubCell"/>
</dbReference>
<feature type="transmembrane region" description="Helical" evidence="7">
    <location>
        <begin position="218"/>
        <end position="238"/>
    </location>
</feature>
<feature type="transmembrane region" description="Helical" evidence="7">
    <location>
        <begin position="47"/>
        <end position="71"/>
    </location>
</feature>
<dbReference type="PROSITE" id="PS50850">
    <property type="entry name" value="MFS"/>
    <property type="match status" value="1"/>
</dbReference>
<feature type="transmembrane region" description="Helical" evidence="7">
    <location>
        <begin position="167"/>
        <end position="187"/>
    </location>
</feature>
<comment type="caution">
    <text evidence="9">The sequence shown here is derived from an EMBL/GenBank/DDBJ whole genome shotgun (WGS) entry which is preliminary data.</text>
</comment>
<dbReference type="GO" id="GO:0022857">
    <property type="term" value="F:transmembrane transporter activity"/>
    <property type="evidence" value="ECO:0007669"/>
    <property type="project" value="InterPro"/>
</dbReference>
<dbReference type="SUPFAM" id="SSF103473">
    <property type="entry name" value="MFS general substrate transporter"/>
    <property type="match status" value="1"/>
</dbReference>
<evidence type="ECO:0000256" key="4">
    <source>
        <dbReference type="ARBA" id="ARBA00022692"/>
    </source>
</evidence>
<dbReference type="InterPro" id="IPR020846">
    <property type="entry name" value="MFS_dom"/>
</dbReference>
<evidence type="ECO:0000256" key="7">
    <source>
        <dbReference type="SAM" id="Phobius"/>
    </source>
</evidence>
<evidence type="ECO:0000256" key="1">
    <source>
        <dbReference type="ARBA" id="ARBA00004651"/>
    </source>
</evidence>
<evidence type="ECO:0000256" key="3">
    <source>
        <dbReference type="ARBA" id="ARBA00022475"/>
    </source>
</evidence>
<dbReference type="Proteomes" id="UP000190906">
    <property type="component" value="Unassembled WGS sequence"/>
</dbReference>
<dbReference type="PANTHER" id="PTHR43414">
    <property type="entry name" value="MULTIDRUG RESISTANCE PROTEIN MDTG"/>
    <property type="match status" value="1"/>
</dbReference>
<keyword evidence="2" id="KW-0813">Transport</keyword>
<feature type="transmembrane region" description="Helical" evidence="7">
    <location>
        <begin position="258"/>
        <end position="276"/>
    </location>
</feature>
<evidence type="ECO:0000256" key="5">
    <source>
        <dbReference type="ARBA" id="ARBA00022989"/>
    </source>
</evidence>
<protein>
    <submittedName>
        <fullName evidence="9">MFS transporter</fullName>
    </submittedName>
</protein>
<evidence type="ECO:0000313" key="9">
    <source>
        <dbReference type="EMBL" id="OOR06878.1"/>
    </source>
</evidence>